<keyword evidence="2" id="KW-0347">Helicase</keyword>
<gene>
    <name evidence="2 4 5" type="ORF">SRAE_X000153500</name>
</gene>
<reference evidence="4" key="3">
    <citation type="submission" date="2020-12" db="UniProtKB">
        <authorList>
            <consortium name="WormBaseParasite"/>
        </authorList>
    </citation>
    <scope>IDENTIFICATION</scope>
</reference>
<dbReference type="CTD" id="36384602"/>
<dbReference type="WormBase" id="SRAE_X000153500">
    <property type="protein sequence ID" value="SRP01906"/>
    <property type="gene ID" value="WBGene00267108"/>
</dbReference>
<dbReference type="RefSeq" id="XP_024499002.1">
    <property type="nucleotide sequence ID" value="XM_024650074.1"/>
</dbReference>
<dbReference type="GO" id="GO:0006260">
    <property type="term" value="P:DNA replication"/>
    <property type="evidence" value="ECO:0007669"/>
    <property type="project" value="TreeGrafter"/>
</dbReference>
<organism evidence="2">
    <name type="scientific">Strongyloides ratti</name>
    <name type="common">Parasitic roundworm</name>
    <dbReference type="NCBI Taxonomy" id="34506"/>
    <lineage>
        <taxon>Eukaryota</taxon>
        <taxon>Metazoa</taxon>
        <taxon>Ecdysozoa</taxon>
        <taxon>Nematoda</taxon>
        <taxon>Chromadorea</taxon>
        <taxon>Rhabditida</taxon>
        <taxon>Tylenchina</taxon>
        <taxon>Panagrolaimomorpha</taxon>
        <taxon>Strongyloidoidea</taxon>
        <taxon>Strongyloididae</taxon>
        <taxon>Strongyloides</taxon>
    </lineage>
</organism>
<dbReference type="WBParaSite" id="SRAE_X000153500.1">
    <property type="protein sequence ID" value="SRAE_X000153500.1"/>
    <property type="gene ID" value="WBGene00267108"/>
</dbReference>
<reference evidence="2" key="1">
    <citation type="submission" date="2014-09" db="EMBL/GenBank/DDBJ databases">
        <authorList>
            <person name="Aslett A.Martin."/>
        </authorList>
    </citation>
    <scope>NUCLEOTIDE SEQUENCE</scope>
    <source>
        <strain evidence="2">ED321 Heterogonic</strain>
    </source>
</reference>
<reference evidence="3" key="2">
    <citation type="submission" date="2014-09" db="EMBL/GenBank/DDBJ databases">
        <authorList>
            <person name="Martin A.A."/>
        </authorList>
    </citation>
    <scope>NUCLEOTIDE SEQUENCE</scope>
    <source>
        <strain evidence="3">ED321</strain>
    </source>
</reference>
<dbReference type="PANTHER" id="PTHR23274:SF51">
    <property type="entry name" value="OS03G0423850 PROTEIN"/>
    <property type="match status" value="1"/>
</dbReference>
<evidence type="ECO:0000313" key="3">
    <source>
        <dbReference type="Proteomes" id="UP000035682"/>
    </source>
</evidence>
<dbReference type="GO" id="GO:0005657">
    <property type="term" value="C:replication fork"/>
    <property type="evidence" value="ECO:0007669"/>
    <property type="project" value="TreeGrafter"/>
</dbReference>
<dbReference type="GeneID" id="36384602"/>
<keyword evidence="2" id="KW-0067">ATP-binding</keyword>
<accession>A0A090MNY9</accession>
<dbReference type="InterPro" id="IPR027417">
    <property type="entry name" value="P-loop_NTPase"/>
</dbReference>
<dbReference type="Pfam" id="PF21530">
    <property type="entry name" value="Pif1_2B_dom"/>
    <property type="match status" value="1"/>
</dbReference>
<dbReference type="EMBL" id="LN609396">
    <property type="protein sequence ID" value="CEF59791.1"/>
    <property type="molecule type" value="Genomic_DNA"/>
</dbReference>
<evidence type="ECO:0000259" key="1">
    <source>
        <dbReference type="Pfam" id="PF21530"/>
    </source>
</evidence>
<dbReference type="OMA" id="RDFHINT"/>
<dbReference type="SUPFAM" id="SSF52540">
    <property type="entry name" value="P-loop containing nucleoside triphosphate hydrolases"/>
    <property type="match status" value="1"/>
</dbReference>
<dbReference type="AlphaFoldDB" id="A0A090MNY9"/>
<dbReference type="GO" id="GO:0016787">
    <property type="term" value="F:hydrolase activity"/>
    <property type="evidence" value="ECO:0007669"/>
    <property type="project" value="UniProtKB-KW"/>
</dbReference>
<keyword evidence="2" id="KW-0547">Nucleotide-binding</keyword>
<feature type="domain" description="DNA helicase Pif1-like 2B" evidence="1">
    <location>
        <begin position="130"/>
        <end position="170"/>
    </location>
</feature>
<evidence type="ECO:0000313" key="2">
    <source>
        <dbReference type="EMBL" id="CEF59791.1"/>
    </source>
</evidence>
<dbReference type="InterPro" id="IPR049163">
    <property type="entry name" value="Pif1-like_2B_dom"/>
</dbReference>
<dbReference type="PANTHER" id="PTHR23274">
    <property type="entry name" value="DNA HELICASE-RELATED"/>
    <property type="match status" value="1"/>
</dbReference>
<dbReference type="GO" id="GO:0004386">
    <property type="term" value="F:helicase activity"/>
    <property type="evidence" value="ECO:0007669"/>
    <property type="project" value="UniProtKB-KW"/>
</dbReference>
<name>A0A090MNY9_STRRB</name>
<proteinExistence type="predicted"/>
<keyword evidence="3" id="KW-1185">Reference proteome</keyword>
<sequence>MREGSEECDFVKFLSLIGNGETYDSSVTYSLDVRMDNHRFVTIPKEMIFDGGDNQFIEYVFGKIKYDILKNKNSAILASTNNVVNNINEKILNIYFHENMQKTYLSNNKLYFENDFQKNSEELEFECDTLSTFNPSGYPLHELKISKGCILICLRNLKIKEGLCNRTRMIYQETVETSDGSQKLLKCISIDGKKIFHIPRILHTPIDLKILIPFTRYQYPVKLGFCMTINKSQ</sequence>
<keyword evidence="2" id="KW-0378">Hydrolase</keyword>
<evidence type="ECO:0000313" key="5">
    <source>
        <dbReference type="WormBase" id="SRAE_X000153500"/>
    </source>
</evidence>
<protein>
    <submittedName>
        <fullName evidence="4">ATP-dependent DNA helicase</fullName>
    </submittedName>
    <submittedName>
        <fullName evidence="2">DNA helicase Pif1 like family and P-loop containing nucleoside triphosphate hydrolase domain-containing protein</fullName>
    </submittedName>
</protein>
<evidence type="ECO:0000313" key="4">
    <source>
        <dbReference type="WBParaSite" id="SRAE_X000153500.1"/>
    </source>
</evidence>
<dbReference type="OrthoDB" id="9997116at2759"/>
<dbReference type="Proteomes" id="UP000035682">
    <property type="component" value="Unplaced"/>
</dbReference>